<dbReference type="Proteomes" id="UP000216101">
    <property type="component" value="Unassembled WGS sequence"/>
</dbReference>
<dbReference type="EMBL" id="NHNI01000001">
    <property type="protein sequence ID" value="OZY86970.1"/>
    <property type="molecule type" value="Genomic_DNA"/>
</dbReference>
<gene>
    <name evidence="2" type="ORF">CBP51_08255</name>
</gene>
<dbReference type="InterPro" id="IPR025369">
    <property type="entry name" value="DUF4274"/>
</dbReference>
<feature type="domain" description="DUF4274" evidence="1">
    <location>
        <begin position="42"/>
        <end position="116"/>
    </location>
</feature>
<protein>
    <recommendedName>
        <fullName evidence="1">DUF4274 domain-containing protein</fullName>
    </recommendedName>
</protein>
<comment type="caution">
    <text evidence="2">The sequence shown here is derived from an EMBL/GenBank/DDBJ whole genome shotgun (WGS) entry which is preliminary data.</text>
</comment>
<accession>A0A266QAY8</accession>
<dbReference type="Pfam" id="PF14096">
    <property type="entry name" value="DUF4274"/>
    <property type="match status" value="1"/>
</dbReference>
<dbReference type="RefSeq" id="WP_094984490.1">
    <property type="nucleotide sequence ID" value="NZ_NHNI01000001.1"/>
</dbReference>
<keyword evidence="3" id="KW-1185">Reference proteome</keyword>
<organism evidence="2 3">
    <name type="scientific">Cellvibrio mixtus</name>
    <dbReference type="NCBI Taxonomy" id="39650"/>
    <lineage>
        <taxon>Bacteria</taxon>
        <taxon>Pseudomonadati</taxon>
        <taxon>Pseudomonadota</taxon>
        <taxon>Gammaproteobacteria</taxon>
        <taxon>Cellvibrionales</taxon>
        <taxon>Cellvibrionaceae</taxon>
        <taxon>Cellvibrio</taxon>
    </lineage>
</organism>
<dbReference type="AlphaFoldDB" id="A0A266QAY8"/>
<evidence type="ECO:0000259" key="1">
    <source>
        <dbReference type="Pfam" id="PF14096"/>
    </source>
</evidence>
<reference evidence="3" key="1">
    <citation type="submission" date="2017-05" db="EMBL/GenBank/DDBJ databases">
        <authorList>
            <person name="Barney B.M."/>
        </authorList>
    </citation>
    <scope>NUCLEOTIDE SEQUENCE [LARGE SCALE GENOMIC DNA]</scope>
    <source>
        <strain evidence="3">PSBB022</strain>
    </source>
</reference>
<evidence type="ECO:0000313" key="2">
    <source>
        <dbReference type="EMBL" id="OZY86970.1"/>
    </source>
</evidence>
<evidence type="ECO:0000313" key="3">
    <source>
        <dbReference type="Proteomes" id="UP000216101"/>
    </source>
</evidence>
<name>A0A266QAY8_9GAMM</name>
<proteinExistence type="predicted"/>
<sequence length="160" mass="19366">MAKFRVSFWRKWFIKRHFFQWSLYKPEGFMPNKKLFLKLKHPAELHYLSEIYNWDDGSTVLEWVLESNLCSKATANLLFWRAAPDWYLKFDPNDLESCPVINRDGFRVIQKVLKKYKDNNFSEFQIEFDPAKEIEEITSKDRKWEVPNEMYEKLSGLKVV</sequence>